<proteinExistence type="predicted"/>
<evidence type="ECO:0000313" key="2">
    <source>
        <dbReference type="Proteomes" id="UP000273854"/>
    </source>
</evidence>
<organism evidence="1 2">
    <name type="scientific">Pseudomonas viridiflava</name>
    <name type="common">Phytomonas viridiflava</name>
    <dbReference type="NCBI Taxonomy" id="33069"/>
    <lineage>
        <taxon>Bacteria</taxon>
        <taxon>Pseudomonadati</taxon>
        <taxon>Pseudomonadota</taxon>
        <taxon>Gammaproteobacteria</taxon>
        <taxon>Pseudomonadales</taxon>
        <taxon>Pseudomonadaceae</taxon>
        <taxon>Pseudomonas</taxon>
    </lineage>
</organism>
<evidence type="ECO:0000313" key="1">
    <source>
        <dbReference type="EMBL" id="RMT82368.1"/>
    </source>
</evidence>
<dbReference type="Proteomes" id="UP000273854">
    <property type="component" value="Unassembled WGS sequence"/>
</dbReference>
<comment type="caution">
    <text evidence="1">The sequence shown here is derived from an EMBL/GenBank/DDBJ whole genome shotgun (WGS) entry which is preliminary data.</text>
</comment>
<reference evidence="1 2" key="1">
    <citation type="submission" date="2018-08" db="EMBL/GenBank/DDBJ databases">
        <title>Recombination of ecologically and evolutionarily significant loci maintains genetic cohesion in the Pseudomonas syringae species complex.</title>
        <authorList>
            <person name="Dillon M."/>
            <person name="Thakur S."/>
            <person name="Almeida R.N.D."/>
            <person name="Weir B.S."/>
            <person name="Guttman D.S."/>
        </authorList>
    </citation>
    <scope>NUCLEOTIDE SEQUENCE [LARGE SCALE GENOMIC DNA]</scope>
    <source>
        <strain evidence="1 2">ICMP 19473</strain>
    </source>
</reference>
<name>A0A3M5PCS0_PSEVI</name>
<dbReference type="OrthoDB" id="9892465at2"/>
<dbReference type="EMBL" id="RBTP01000028">
    <property type="protein sequence ID" value="RMT82368.1"/>
    <property type="molecule type" value="Genomic_DNA"/>
</dbReference>
<dbReference type="AlphaFoldDB" id="A0A3M5PCS0"/>
<accession>A0A3M5PCS0</accession>
<protein>
    <submittedName>
        <fullName evidence="1">Uncharacterized protein</fullName>
    </submittedName>
</protein>
<gene>
    <name evidence="1" type="ORF">ALP40_100442</name>
</gene>
<sequence length="73" mass="8464">MTITAVRIQQRTQNRAKPGRYVSRARIRHALKDREGREEIPDWMAMTASKPHLMMHAAGLWMIDGFERITCAV</sequence>